<gene>
    <name evidence="2" type="ORF">SAMEA1402399_03929</name>
</gene>
<dbReference type="PANTHER" id="PTHR24637">
    <property type="entry name" value="COLLAGEN"/>
    <property type="match status" value="1"/>
</dbReference>
<feature type="region of interest" description="Disordered" evidence="1">
    <location>
        <begin position="42"/>
        <end position="69"/>
    </location>
</feature>
<feature type="compositionally biased region" description="Basic and acidic residues" evidence="1">
    <location>
        <begin position="174"/>
        <end position="195"/>
    </location>
</feature>
<proteinExistence type="predicted"/>
<evidence type="ECO:0000313" key="2">
    <source>
        <dbReference type="EMBL" id="VFD36286.1"/>
    </source>
</evidence>
<dbReference type="Pfam" id="PF01391">
    <property type="entry name" value="Collagen"/>
    <property type="match status" value="1"/>
</dbReference>
<name>A0AB74QHA4_CLODI</name>
<evidence type="ECO:0000313" key="3">
    <source>
        <dbReference type="Proteomes" id="UP000411588"/>
    </source>
</evidence>
<sequence length="629" mass="68545">MEKCIEEKEPLANKDILNDIINAVKNLEDEIKKIDDAILKIPPTSDLKGEKGEKGDKGDPGEDLNIKGSFDSIDELPADATPGDGYIIEGNLYVWSNNIWVNTGNMKGEQGDKGDRGIKGDKGDKGDKGQNIKIKGVLNSIDELPTNANLGDVYVIDRVIYIFNEKWLEAGNVKGEKGDLGDVGKKGEKGEKGDPGEPGSDGAKGEKGDPGEPGSDGAKGEKGDPGEPGIDGTFDESKRFSTLITANKTIINATNEIKRNAGEANQFLKNGRGMLANALTDKNVPTLSTDSFEVIAENIGKIKETPDIPKDSEGVVIRKDSSDIIHKIIKLETNVTEGEATPNELWTNTNNPNWIFYINVDNEDNIIYTTGNMVKKITTENVLIWETNELGASNLSTVCINTEGKILVASSNGYIGVFNNEGTMLKRIAGNTRQIFTVNTDSENNVIYATFEKNIKKITYEEALIWTFTGHTGYIRGIDIDNKNNIISGSSDKTIRKITNTGEEVWKYSGSTGEVFFVKIDYQGNIVNGNSDATGKITPDGIEIWQYKDAWRGTSILDVDYENNVYIGGADGLLSKLTPGGTLTWKITWGNGIYAISLDSKENIIVGGSGNIIKKMKNTHTVENIAYFE</sequence>
<feature type="compositionally biased region" description="Basic and acidic residues" evidence="1">
    <location>
        <begin position="47"/>
        <end position="60"/>
    </location>
</feature>
<feature type="compositionally biased region" description="Basic and acidic residues" evidence="1">
    <location>
        <begin position="109"/>
        <end position="130"/>
    </location>
</feature>
<comment type="caution">
    <text evidence="2">The sequence shown here is derived from an EMBL/GenBank/DDBJ whole genome shotgun (WGS) entry which is preliminary data.</text>
</comment>
<reference evidence="2 3" key="1">
    <citation type="submission" date="2019-02" db="EMBL/GenBank/DDBJ databases">
        <authorList>
            <consortium name="Pathogen Informatics"/>
        </authorList>
    </citation>
    <scope>NUCLEOTIDE SEQUENCE [LARGE SCALE GENOMIC DNA]</scope>
    <source>
        <strain evidence="3">clo34</strain>
    </source>
</reference>
<evidence type="ECO:0000256" key="1">
    <source>
        <dbReference type="SAM" id="MobiDB-lite"/>
    </source>
</evidence>
<accession>A0AB74QHA4</accession>
<feature type="region of interest" description="Disordered" evidence="1">
    <location>
        <begin position="174"/>
        <end position="236"/>
    </location>
</feature>
<protein>
    <submittedName>
        <fullName evidence="2">Tail fiber protein</fullName>
    </submittedName>
</protein>
<dbReference type="InterPro" id="IPR008160">
    <property type="entry name" value="Collagen"/>
</dbReference>
<dbReference type="Gene3D" id="2.130.10.10">
    <property type="entry name" value="YVTN repeat-like/Quinoprotein amine dehydrogenase"/>
    <property type="match status" value="1"/>
</dbReference>
<dbReference type="InterPro" id="IPR011047">
    <property type="entry name" value="Quinoprotein_ADH-like_sf"/>
</dbReference>
<dbReference type="SMART" id="SM00320">
    <property type="entry name" value="WD40"/>
    <property type="match status" value="3"/>
</dbReference>
<dbReference type="RefSeq" id="WP_109277267.1">
    <property type="nucleotide sequence ID" value="NZ_CAADAN010000022.1"/>
</dbReference>
<dbReference type="Gene3D" id="1.20.5.320">
    <property type="entry name" value="6-Phosphogluconate Dehydrogenase, domain 3"/>
    <property type="match status" value="1"/>
</dbReference>
<dbReference type="InterPro" id="IPR015943">
    <property type="entry name" value="WD40/YVTN_repeat-like_dom_sf"/>
</dbReference>
<dbReference type="InterPro" id="IPR001680">
    <property type="entry name" value="WD40_rpt"/>
</dbReference>
<dbReference type="Proteomes" id="UP000411588">
    <property type="component" value="Unassembled WGS sequence"/>
</dbReference>
<dbReference type="AlphaFoldDB" id="A0AB74QHA4"/>
<feature type="region of interest" description="Disordered" evidence="1">
    <location>
        <begin position="105"/>
        <end position="130"/>
    </location>
</feature>
<dbReference type="EMBL" id="CAADAN010000022">
    <property type="protein sequence ID" value="VFD36286.1"/>
    <property type="molecule type" value="Genomic_DNA"/>
</dbReference>
<dbReference type="PANTHER" id="PTHR24637:SF417">
    <property type="entry name" value="COL_CUTICLE_N DOMAIN-CONTAINING PROTEIN"/>
    <property type="match status" value="1"/>
</dbReference>
<organism evidence="2 3">
    <name type="scientific">Clostridioides difficile</name>
    <name type="common">Peptoclostridium difficile</name>
    <dbReference type="NCBI Taxonomy" id="1496"/>
    <lineage>
        <taxon>Bacteria</taxon>
        <taxon>Bacillati</taxon>
        <taxon>Bacillota</taxon>
        <taxon>Clostridia</taxon>
        <taxon>Peptostreptococcales</taxon>
        <taxon>Peptostreptococcaceae</taxon>
        <taxon>Clostridioides</taxon>
    </lineage>
</organism>
<dbReference type="SUPFAM" id="SSF50998">
    <property type="entry name" value="Quinoprotein alcohol dehydrogenase-like"/>
    <property type="match status" value="1"/>
</dbReference>
<dbReference type="Pfam" id="PF00400">
    <property type="entry name" value="WD40"/>
    <property type="match status" value="1"/>
</dbReference>